<evidence type="ECO:0000313" key="2">
    <source>
        <dbReference type="Proteomes" id="UP000032142"/>
    </source>
</evidence>
<dbReference type="Proteomes" id="UP000032142">
    <property type="component" value="Unassembled WGS sequence"/>
</dbReference>
<keyword evidence="2" id="KW-1185">Reference proteome</keyword>
<sequence>MNWPPFMLSNNLKNIVVGYSSPRQKP</sequence>
<accession>A0A0B0MHN3</accession>
<comment type="caution">
    <text evidence="1">The sequence shown here is derived from an EMBL/GenBank/DDBJ whole genome shotgun (WGS) entry which is preliminary data.</text>
</comment>
<evidence type="ECO:0000313" key="1">
    <source>
        <dbReference type="EMBL" id="KHF99876.1"/>
    </source>
</evidence>
<proteinExistence type="predicted"/>
<dbReference type="EMBL" id="JRRC01099653">
    <property type="protein sequence ID" value="KHF99874.1"/>
    <property type="molecule type" value="Genomic_DNA"/>
</dbReference>
<name>A0A0B0MHN3_GOSAR</name>
<dbReference type="EMBL" id="JRRC01099653">
    <property type="protein sequence ID" value="KHF99876.1"/>
    <property type="molecule type" value="Genomic_DNA"/>
</dbReference>
<reference evidence="1" key="1">
    <citation type="submission" date="2014-09" db="EMBL/GenBank/DDBJ databases">
        <title>G. arboreum L. cv. AKA8401 A2 genome assembly version 1.0.</title>
        <authorList>
            <person name="Mudge J."/>
            <person name="Ramaraj T."/>
            <person name="Lindquist I.E."/>
            <person name="Bharti A.K."/>
            <person name="Sundararajan A."/>
            <person name="Cameron C.T."/>
            <person name="Woodward J.E."/>
            <person name="May G.D."/>
            <person name="Brubaker C."/>
            <person name="Broadhvest J."/>
            <person name="Wilkins T.A."/>
        </authorList>
    </citation>
    <scope>NUCLEOTIDE SEQUENCE</scope>
</reference>
<reference evidence="2" key="2">
    <citation type="submission" date="2014-09" db="EMBL/GenBank/DDBJ databases">
        <authorList>
            <person name="Mudge J."/>
            <person name="Ramaraj T."/>
            <person name="Lindquist I.E."/>
            <person name="Bharti A.K."/>
            <person name="Sundararajan A."/>
            <person name="Cameron C.T."/>
            <person name="Woodward J.E."/>
            <person name="May G.D."/>
            <person name="Brubaker C."/>
            <person name="Broadhvest J."/>
            <person name="Wilkins T.A."/>
        </authorList>
    </citation>
    <scope>NUCLEOTIDE SEQUENCE</scope>
    <source>
        <strain evidence="2">cv. AKA8401</strain>
    </source>
</reference>
<organism evidence="1 2">
    <name type="scientific">Gossypium arboreum</name>
    <name type="common">Tree cotton</name>
    <name type="synonym">Gossypium nanking</name>
    <dbReference type="NCBI Taxonomy" id="29729"/>
    <lineage>
        <taxon>Eukaryota</taxon>
        <taxon>Viridiplantae</taxon>
        <taxon>Streptophyta</taxon>
        <taxon>Embryophyta</taxon>
        <taxon>Tracheophyta</taxon>
        <taxon>Spermatophyta</taxon>
        <taxon>Magnoliopsida</taxon>
        <taxon>eudicotyledons</taxon>
        <taxon>Gunneridae</taxon>
        <taxon>Pentapetalae</taxon>
        <taxon>rosids</taxon>
        <taxon>malvids</taxon>
        <taxon>Malvales</taxon>
        <taxon>Malvaceae</taxon>
        <taxon>Malvoideae</taxon>
        <taxon>Gossypium</taxon>
    </lineage>
</organism>
<dbReference type="AlphaFoldDB" id="A0A0B0MHN3"/>
<protein>
    <submittedName>
        <fullName evidence="1">Uncharacterized protein</fullName>
    </submittedName>
</protein>
<gene>
    <name evidence="1" type="ORF">F383_17184</name>
</gene>